<evidence type="ECO:0000313" key="1">
    <source>
        <dbReference type="EMBL" id="KAJ9661046.1"/>
    </source>
</evidence>
<keyword evidence="2" id="KW-1185">Reference proteome</keyword>
<sequence>MEGEEERKPDIVRHGDGTLITFQIGPHKQIFQVHKDAMISISPVLERVIKERERECVKAPIQLPDIDPATFADVISYAYHKQCAVQQDAHVAKPVLSMGMLVQLLIDNEWKHFGCLKCGVQTKLADSTTFPSCLNCAMNFRVAIGVNVICSKLDCTKTAKWLGGIICESCALSLHLLSKKTDPQLTTHGYNKLQVHIQDNFDTTETFRYDIPILAKELMEAAIREVCAVPTGFSSLLRQARTYVFAEKYGIEPLRRATLFTLFNHLAQPCGKKQDAAEIVELASYVYANTKGSGCDPEWTAKSILRRLVVEFLVYHGDTYQSSANMASLLHSGGELAADVFVAMTRLTRRLMKS</sequence>
<protein>
    <submittedName>
        <fullName evidence="1">Uncharacterized protein</fullName>
    </submittedName>
</protein>
<comment type="caution">
    <text evidence="1">The sequence shown here is derived from an EMBL/GenBank/DDBJ whole genome shotgun (WGS) entry which is preliminary data.</text>
</comment>
<proteinExistence type="predicted"/>
<dbReference type="Proteomes" id="UP001172386">
    <property type="component" value="Unassembled WGS sequence"/>
</dbReference>
<accession>A0ACC3AEW9</accession>
<evidence type="ECO:0000313" key="2">
    <source>
        <dbReference type="Proteomes" id="UP001172386"/>
    </source>
</evidence>
<organism evidence="1 2">
    <name type="scientific">Neophaeococcomyces mojaviensis</name>
    <dbReference type="NCBI Taxonomy" id="3383035"/>
    <lineage>
        <taxon>Eukaryota</taxon>
        <taxon>Fungi</taxon>
        <taxon>Dikarya</taxon>
        <taxon>Ascomycota</taxon>
        <taxon>Pezizomycotina</taxon>
        <taxon>Eurotiomycetes</taxon>
        <taxon>Chaetothyriomycetidae</taxon>
        <taxon>Chaetothyriales</taxon>
        <taxon>Chaetothyriales incertae sedis</taxon>
        <taxon>Neophaeococcomyces</taxon>
    </lineage>
</organism>
<name>A0ACC3AEW9_9EURO</name>
<dbReference type="EMBL" id="JAPDRQ010000026">
    <property type="protein sequence ID" value="KAJ9661046.1"/>
    <property type="molecule type" value="Genomic_DNA"/>
</dbReference>
<gene>
    <name evidence="1" type="ORF">H2198_002205</name>
</gene>
<reference evidence="1" key="1">
    <citation type="submission" date="2022-10" db="EMBL/GenBank/DDBJ databases">
        <title>Culturing micro-colonial fungi from biological soil crusts in the Mojave desert and describing Neophaeococcomyces mojavensis, and introducing the new genera and species Taxawa tesnikishii.</title>
        <authorList>
            <person name="Kurbessoian T."/>
            <person name="Stajich J.E."/>
        </authorList>
    </citation>
    <scope>NUCLEOTIDE SEQUENCE</scope>
    <source>
        <strain evidence="1">JES_112</strain>
    </source>
</reference>